<dbReference type="Pfam" id="PF00534">
    <property type="entry name" value="Glycos_transf_1"/>
    <property type="match status" value="1"/>
</dbReference>
<organism evidence="3 4">
    <name type="scientific">Candidatus Daviesbacteria bacterium RIFCSPHIGHO2_12_FULL_37_11</name>
    <dbReference type="NCBI Taxonomy" id="1797777"/>
    <lineage>
        <taxon>Bacteria</taxon>
        <taxon>Candidatus Daviesiibacteriota</taxon>
    </lineage>
</organism>
<feature type="domain" description="Glycosyl transferase family 1" evidence="2">
    <location>
        <begin position="154"/>
        <end position="313"/>
    </location>
</feature>
<dbReference type="InterPro" id="IPR001296">
    <property type="entry name" value="Glyco_trans_1"/>
</dbReference>
<comment type="caution">
    <text evidence="3">The sequence shown here is derived from an EMBL/GenBank/DDBJ whole genome shotgun (WGS) entry which is preliminary data.</text>
</comment>
<dbReference type="EMBL" id="MFDE01000025">
    <property type="protein sequence ID" value="OGE38265.1"/>
    <property type="molecule type" value="Genomic_DNA"/>
</dbReference>
<dbReference type="SUPFAM" id="SSF53756">
    <property type="entry name" value="UDP-Glycosyltransferase/glycogen phosphorylase"/>
    <property type="match status" value="1"/>
</dbReference>
<dbReference type="PANTHER" id="PTHR46401:SF2">
    <property type="entry name" value="GLYCOSYLTRANSFERASE WBBK-RELATED"/>
    <property type="match status" value="1"/>
</dbReference>
<dbReference type="Proteomes" id="UP000176527">
    <property type="component" value="Unassembled WGS sequence"/>
</dbReference>
<keyword evidence="1" id="KW-0808">Transferase</keyword>
<accession>A0A1F5KBX2</accession>
<gene>
    <name evidence="3" type="ORF">A3F00_02985</name>
</gene>
<sequence length="339" mass="38869">MIKVGMDISQIAHFGGVPVYTRELSSNLQKQKTLEMVYFFSSLRRTYHGSLKGVKKFKLPPALFEMLFNRLRNVGIEHFIGPIDIFHSSDWTQPPSKAKKVTTYHDVVPLKYPQWSHPKITAVQRRRLRIVESEIDMVICVSESTKKDLLTISRIPKEKTVVIYEGVSEIFKPQDIKVIKDFKKRYDLPEEFVLAIGGVGERRNLKRVKEASKNYKLIISGMDIPWVSYEELPLLYSSARVLFYPSFYEGFGLPIIESMASGIPVITSNVSSMPEAGGDAAIYVNPEDAGEMEGKLKEVMENKSLREELIKKGFTQAKKFSWQKCAEETSEVYRRLLER</sequence>
<protein>
    <recommendedName>
        <fullName evidence="2">Glycosyl transferase family 1 domain-containing protein</fullName>
    </recommendedName>
</protein>
<proteinExistence type="predicted"/>
<dbReference type="AlphaFoldDB" id="A0A1F5KBX2"/>
<dbReference type="Gene3D" id="3.40.50.2000">
    <property type="entry name" value="Glycogen Phosphorylase B"/>
    <property type="match status" value="3"/>
</dbReference>
<evidence type="ECO:0000313" key="3">
    <source>
        <dbReference type="EMBL" id="OGE38265.1"/>
    </source>
</evidence>
<dbReference type="GO" id="GO:0016757">
    <property type="term" value="F:glycosyltransferase activity"/>
    <property type="evidence" value="ECO:0007669"/>
    <property type="project" value="InterPro"/>
</dbReference>
<evidence type="ECO:0000256" key="1">
    <source>
        <dbReference type="ARBA" id="ARBA00022679"/>
    </source>
</evidence>
<name>A0A1F5KBX2_9BACT</name>
<evidence type="ECO:0000313" key="4">
    <source>
        <dbReference type="Proteomes" id="UP000176527"/>
    </source>
</evidence>
<dbReference type="PANTHER" id="PTHR46401">
    <property type="entry name" value="GLYCOSYLTRANSFERASE WBBK-RELATED"/>
    <property type="match status" value="1"/>
</dbReference>
<reference evidence="3 4" key="1">
    <citation type="journal article" date="2016" name="Nat. Commun.">
        <title>Thousands of microbial genomes shed light on interconnected biogeochemical processes in an aquifer system.</title>
        <authorList>
            <person name="Anantharaman K."/>
            <person name="Brown C.T."/>
            <person name="Hug L.A."/>
            <person name="Sharon I."/>
            <person name="Castelle C.J."/>
            <person name="Probst A.J."/>
            <person name="Thomas B.C."/>
            <person name="Singh A."/>
            <person name="Wilkins M.J."/>
            <person name="Karaoz U."/>
            <person name="Brodie E.L."/>
            <person name="Williams K.H."/>
            <person name="Hubbard S.S."/>
            <person name="Banfield J.F."/>
        </authorList>
    </citation>
    <scope>NUCLEOTIDE SEQUENCE [LARGE SCALE GENOMIC DNA]</scope>
</reference>
<evidence type="ECO:0000259" key="2">
    <source>
        <dbReference type="Pfam" id="PF00534"/>
    </source>
</evidence>
<dbReference type="CDD" id="cd03809">
    <property type="entry name" value="GT4_MtfB-like"/>
    <property type="match status" value="1"/>
</dbReference>
<dbReference type="GO" id="GO:0009103">
    <property type="term" value="P:lipopolysaccharide biosynthetic process"/>
    <property type="evidence" value="ECO:0007669"/>
    <property type="project" value="TreeGrafter"/>
</dbReference>